<accession>A0ACB9XYL5</accession>
<sequence>HIYSADMPSLTSHLCGAKRVRQVESFINRGHSEHRRPLTGPPAAADSRLTSESPGLSRLPHTQQSGLSARCDFCRIVKPVHV</sequence>
<reference evidence="1" key="1">
    <citation type="submission" date="2022-05" db="EMBL/GenBank/DDBJ databases">
        <title>Chromosome-level genome of Chaenocephalus aceratus.</title>
        <authorList>
            <person name="Park H."/>
        </authorList>
    </citation>
    <scope>NUCLEOTIDE SEQUENCE</scope>
    <source>
        <strain evidence="1">KU_202001</strain>
    </source>
</reference>
<evidence type="ECO:0000313" key="1">
    <source>
        <dbReference type="EMBL" id="KAI4831825.1"/>
    </source>
</evidence>
<name>A0ACB9XYL5_CHAAC</name>
<feature type="non-terminal residue" evidence="1">
    <location>
        <position position="82"/>
    </location>
</feature>
<protein>
    <submittedName>
        <fullName evidence="1">Uncharacterized protein</fullName>
    </submittedName>
</protein>
<evidence type="ECO:0000313" key="2">
    <source>
        <dbReference type="Proteomes" id="UP001057452"/>
    </source>
</evidence>
<comment type="caution">
    <text evidence="1">The sequence shown here is derived from an EMBL/GenBank/DDBJ whole genome shotgun (WGS) entry which is preliminary data.</text>
</comment>
<proteinExistence type="predicted"/>
<keyword evidence="2" id="KW-1185">Reference proteome</keyword>
<dbReference type="Proteomes" id="UP001057452">
    <property type="component" value="Chromosome 2"/>
</dbReference>
<gene>
    <name evidence="1" type="ORF">KUCAC02_001344</name>
</gene>
<dbReference type="EMBL" id="CM043786">
    <property type="protein sequence ID" value="KAI4831825.1"/>
    <property type="molecule type" value="Genomic_DNA"/>
</dbReference>
<feature type="non-terminal residue" evidence="1">
    <location>
        <position position="1"/>
    </location>
</feature>
<organism evidence="1 2">
    <name type="scientific">Chaenocephalus aceratus</name>
    <name type="common">Blackfin icefish</name>
    <name type="synonym">Chaenichthys aceratus</name>
    <dbReference type="NCBI Taxonomy" id="36190"/>
    <lineage>
        <taxon>Eukaryota</taxon>
        <taxon>Metazoa</taxon>
        <taxon>Chordata</taxon>
        <taxon>Craniata</taxon>
        <taxon>Vertebrata</taxon>
        <taxon>Euteleostomi</taxon>
        <taxon>Actinopterygii</taxon>
        <taxon>Neopterygii</taxon>
        <taxon>Teleostei</taxon>
        <taxon>Neoteleostei</taxon>
        <taxon>Acanthomorphata</taxon>
        <taxon>Eupercaria</taxon>
        <taxon>Perciformes</taxon>
        <taxon>Notothenioidei</taxon>
        <taxon>Channichthyidae</taxon>
        <taxon>Chaenocephalus</taxon>
    </lineage>
</organism>